<dbReference type="GO" id="GO:0004622">
    <property type="term" value="F:phosphatidylcholine lysophospholipase activity"/>
    <property type="evidence" value="ECO:0000318"/>
    <property type="project" value="GO_Central"/>
</dbReference>
<proteinExistence type="predicted"/>
<dbReference type="CDD" id="cd01834">
    <property type="entry name" value="SGNH_hydrolase_like_2"/>
    <property type="match status" value="1"/>
</dbReference>
<organism evidence="2 3">
    <name type="scientific">Rhodopirellula baltica (strain DSM 10527 / NCIMB 13988 / SH1)</name>
    <dbReference type="NCBI Taxonomy" id="243090"/>
    <lineage>
        <taxon>Bacteria</taxon>
        <taxon>Pseudomonadati</taxon>
        <taxon>Planctomycetota</taxon>
        <taxon>Planctomycetia</taxon>
        <taxon>Pirellulales</taxon>
        <taxon>Pirellulaceae</taxon>
        <taxon>Rhodopirellula</taxon>
    </lineage>
</organism>
<dbReference type="PATRIC" id="fig|243090.15.peg.2557"/>
<dbReference type="InterPro" id="IPR013830">
    <property type="entry name" value="SGNH_hydro"/>
</dbReference>
<name>Q7US11_RHOBA</name>
<dbReference type="SUPFAM" id="SSF52266">
    <property type="entry name" value="SGNH hydrolase"/>
    <property type="match status" value="1"/>
</dbReference>
<dbReference type="OrthoDB" id="2513075at2"/>
<dbReference type="EnsemblBacteria" id="CAD74173">
    <property type="protein sequence ID" value="CAD74173"/>
    <property type="gene ID" value="RB5323"/>
</dbReference>
<dbReference type="AlphaFoldDB" id="Q7US11"/>
<gene>
    <name evidence="2" type="ordered locus">RB5323</name>
</gene>
<dbReference type="Pfam" id="PF13472">
    <property type="entry name" value="Lipase_GDSL_2"/>
    <property type="match status" value="1"/>
</dbReference>
<dbReference type="Gene3D" id="3.40.50.1110">
    <property type="entry name" value="SGNH hydrolase"/>
    <property type="match status" value="1"/>
</dbReference>
<dbReference type="InterPro" id="IPR051532">
    <property type="entry name" value="Ester_Hydrolysis_Enzymes"/>
</dbReference>
<dbReference type="InParanoid" id="Q7US11"/>
<dbReference type="HOGENOM" id="CLU_064940_0_0_0"/>
<dbReference type="FunFam" id="3.40.50.1110:FF:000078">
    <property type="entry name" value="Secreted protein containing Lipase, GDSL domain protein"/>
    <property type="match status" value="1"/>
</dbReference>
<protein>
    <recommendedName>
        <fullName evidence="1">SGNH hydrolase-type esterase domain-containing protein</fullName>
    </recommendedName>
</protein>
<reference evidence="2 3" key="1">
    <citation type="journal article" date="2003" name="Proc. Natl. Acad. Sci. U.S.A.">
        <title>Complete genome sequence of the marine planctomycete Pirellula sp. strain 1.</title>
        <authorList>
            <person name="Gloeckner F.O."/>
            <person name="Kube M."/>
            <person name="Bauer M."/>
            <person name="Teeling H."/>
            <person name="Lombardot T."/>
            <person name="Ludwig W."/>
            <person name="Gade D."/>
            <person name="Beck A."/>
            <person name="Borzym K."/>
            <person name="Heitmann K."/>
            <person name="Rabus R."/>
            <person name="Schlesner H."/>
            <person name="Amann R."/>
            <person name="Reinhardt R."/>
        </authorList>
    </citation>
    <scope>NUCLEOTIDE SEQUENCE [LARGE SCALE GENOMIC DNA]</scope>
    <source>
        <strain evidence="3">DSM 10527 / NCIMB 13988 / SH1</strain>
    </source>
</reference>
<dbReference type="PANTHER" id="PTHR30383:SF5">
    <property type="entry name" value="SGNH HYDROLASE-TYPE ESTERASE DOMAIN-CONTAINING PROTEIN"/>
    <property type="match status" value="1"/>
</dbReference>
<dbReference type="PANTHER" id="PTHR30383">
    <property type="entry name" value="THIOESTERASE 1/PROTEASE 1/LYSOPHOSPHOLIPASE L1"/>
    <property type="match status" value="1"/>
</dbReference>
<sequence length="364" mass="40447">MASTNSAVALISYVARFLNIGIDPTGPSHLHAIQPLSHLERTPLMSRRRPANIDANILKQPARFGFTIAACLLFICLSSKPLCADESDIELLAESRIAVVGDSITQAGHYVSFLSYQLQKSYPNRTFDVYPLGLSSETVSGLSEDGHAGGRFPRPCLFERFDRLLSKVKPDVLIACYGMNDGIYQPLEASRFAAFQNGIQNMIAQAQQAGVKKIYLVTPPIYDYQPTDGSFNYESVLSEYARWETKLKLPNVKVIDLHTAMRDARMKRDQPFSNDKVHPNEEGHWLMAQTIASALGASKTSMTLAKAKADPVFASIDAIRNLRWKAWMNHIGYTREKTYPPQPLGGSEALVAEQQEAIKKLIAR</sequence>
<dbReference type="STRING" id="243090.RB5323"/>
<evidence type="ECO:0000313" key="2">
    <source>
        <dbReference type="EMBL" id="CAD74173.1"/>
    </source>
</evidence>
<evidence type="ECO:0000259" key="1">
    <source>
        <dbReference type="Pfam" id="PF13472"/>
    </source>
</evidence>
<dbReference type="InterPro" id="IPR036514">
    <property type="entry name" value="SGNH_hydro_sf"/>
</dbReference>
<dbReference type="EMBL" id="BX294142">
    <property type="protein sequence ID" value="CAD74173.1"/>
    <property type="molecule type" value="Genomic_DNA"/>
</dbReference>
<dbReference type="eggNOG" id="COG2755">
    <property type="taxonomic scope" value="Bacteria"/>
</dbReference>
<dbReference type="Proteomes" id="UP000001025">
    <property type="component" value="Chromosome"/>
</dbReference>
<evidence type="ECO:0000313" key="3">
    <source>
        <dbReference type="Proteomes" id="UP000001025"/>
    </source>
</evidence>
<dbReference type="KEGG" id="rba:RB5323"/>
<feature type="domain" description="SGNH hydrolase-type esterase" evidence="1">
    <location>
        <begin position="99"/>
        <end position="285"/>
    </location>
</feature>
<keyword evidence="3" id="KW-1185">Reference proteome</keyword>
<accession>Q7US11</accession>